<dbReference type="EMBL" id="CAJFDI010000005">
    <property type="protein sequence ID" value="CAD5232074.1"/>
    <property type="molecule type" value="Genomic_DNA"/>
</dbReference>
<evidence type="ECO:0000256" key="4">
    <source>
        <dbReference type="PROSITE-ProRule" id="PRU00146"/>
    </source>
</evidence>
<dbReference type="CDD" id="cd15561">
    <property type="entry name" value="PHD1_PHF14"/>
    <property type="match status" value="1"/>
</dbReference>
<feature type="domain" description="PHD-type" evidence="8">
    <location>
        <begin position="151"/>
        <end position="280"/>
    </location>
</feature>
<feature type="region of interest" description="Disordered" evidence="6">
    <location>
        <begin position="1"/>
        <end position="85"/>
    </location>
</feature>
<dbReference type="Pfam" id="PF13832">
    <property type="entry name" value="zf-HC5HC2H_2"/>
    <property type="match status" value="1"/>
</dbReference>
<evidence type="ECO:0000313" key="9">
    <source>
        <dbReference type="EMBL" id="CAD5232074.1"/>
    </source>
</evidence>
<dbReference type="PROSITE" id="PS51805">
    <property type="entry name" value="EPHD"/>
    <property type="match status" value="1"/>
</dbReference>
<feature type="compositionally biased region" description="Low complexity" evidence="6">
    <location>
        <begin position="521"/>
        <end position="539"/>
    </location>
</feature>
<evidence type="ECO:0000259" key="7">
    <source>
        <dbReference type="PROSITE" id="PS50016"/>
    </source>
</evidence>
<dbReference type="SMR" id="A0A7I8XFZ5"/>
<keyword evidence="3" id="KW-0862">Zinc</keyword>
<evidence type="ECO:0000256" key="2">
    <source>
        <dbReference type="ARBA" id="ARBA00022771"/>
    </source>
</evidence>
<feature type="compositionally biased region" description="Acidic residues" evidence="6">
    <location>
        <begin position="34"/>
        <end position="83"/>
    </location>
</feature>
<name>A0A7I8XFZ5_BURXY</name>
<evidence type="ECO:0000313" key="10">
    <source>
        <dbReference type="Proteomes" id="UP000659654"/>
    </source>
</evidence>
<dbReference type="Proteomes" id="UP000659654">
    <property type="component" value="Unassembled WGS sequence"/>
</dbReference>
<gene>
    <name evidence="9" type="ORF">BXYJ_LOCUS12165</name>
</gene>
<evidence type="ECO:0000259" key="8">
    <source>
        <dbReference type="PROSITE" id="PS51805"/>
    </source>
</evidence>
<dbReference type="InterPro" id="IPR034732">
    <property type="entry name" value="EPHD"/>
</dbReference>
<dbReference type="InterPro" id="IPR011011">
    <property type="entry name" value="Znf_FYVE_PHD"/>
</dbReference>
<dbReference type="PROSITE" id="PS01359">
    <property type="entry name" value="ZF_PHD_1"/>
    <property type="match status" value="1"/>
</dbReference>
<reference evidence="9" key="1">
    <citation type="submission" date="2020-09" db="EMBL/GenBank/DDBJ databases">
        <authorList>
            <person name="Kikuchi T."/>
        </authorList>
    </citation>
    <scope>NUCLEOTIDE SEQUENCE</scope>
    <source>
        <strain evidence="9">Ka4C1</strain>
    </source>
</reference>
<keyword evidence="10" id="KW-1185">Reference proteome</keyword>
<dbReference type="GO" id="GO:0008270">
    <property type="term" value="F:zinc ion binding"/>
    <property type="evidence" value="ECO:0007669"/>
    <property type="project" value="UniProtKB-KW"/>
</dbReference>
<dbReference type="InterPro" id="IPR050701">
    <property type="entry name" value="Histone_Mod_Regulator"/>
</dbReference>
<keyword evidence="5" id="KW-0175">Coiled coil</keyword>
<dbReference type="Pfam" id="PF13233">
    <property type="entry name" value="Complex1_LYR_2"/>
    <property type="match status" value="1"/>
</dbReference>
<dbReference type="SMART" id="SM00249">
    <property type="entry name" value="PHD"/>
    <property type="match status" value="2"/>
</dbReference>
<dbReference type="AlphaFoldDB" id="A0A7I8XFZ5"/>
<proteinExistence type="predicted"/>
<dbReference type="InterPro" id="IPR001965">
    <property type="entry name" value="Znf_PHD"/>
</dbReference>
<dbReference type="OrthoDB" id="336088at2759"/>
<dbReference type="InterPro" id="IPR019786">
    <property type="entry name" value="Zinc_finger_PHD-type_CS"/>
</dbReference>
<dbReference type="GO" id="GO:0006357">
    <property type="term" value="P:regulation of transcription by RNA polymerase II"/>
    <property type="evidence" value="ECO:0007669"/>
    <property type="project" value="TreeGrafter"/>
</dbReference>
<evidence type="ECO:0000256" key="1">
    <source>
        <dbReference type="ARBA" id="ARBA00022723"/>
    </source>
</evidence>
<evidence type="ECO:0000256" key="5">
    <source>
        <dbReference type="SAM" id="Coils"/>
    </source>
</evidence>
<keyword evidence="1" id="KW-0479">Metal-binding</keyword>
<feature type="region of interest" description="Disordered" evidence="6">
    <location>
        <begin position="476"/>
        <end position="549"/>
    </location>
</feature>
<feature type="coiled-coil region" evidence="5">
    <location>
        <begin position="410"/>
        <end position="451"/>
    </location>
</feature>
<protein>
    <submittedName>
        <fullName evidence="9">(pine wood nematode) hypothetical protein</fullName>
    </submittedName>
</protein>
<dbReference type="Gene3D" id="3.30.40.10">
    <property type="entry name" value="Zinc/RING finger domain, C3HC4 (zinc finger)"/>
    <property type="match status" value="2"/>
</dbReference>
<organism evidence="9 10">
    <name type="scientific">Bursaphelenchus xylophilus</name>
    <name type="common">Pinewood nematode worm</name>
    <name type="synonym">Aphelenchoides xylophilus</name>
    <dbReference type="NCBI Taxonomy" id="6326"/>
    <lineage>
        <taxon>Eukaryota</taxon>
        <taxon>Metazoa</taxon>
        <taxon>Ecdysozoa</taxon>
        <taxon>Nematoda</taxon>
        <taxon>Chromadorea</taxon>
        <taxon>Rhabditida</taxon>
        <taxon>Tylenchina</taxon>
        <taxon>Tylenchomorpha</taxon>
        <taxon>Aphelenchoidea</taxon>
        <taxon>Aphelenchoididae</taxon>
        <taxon>Bursaphelenchus</taxon>
    </lineage>
</organism>
<dbReference type="Proteomes" id="UP000582659">
    <property type="component" value="Unassembled WGS sequence"/>
</dbReference>
<evidence type="ECO:0000256" key="6">
    <source>
        <dbReference type="SAM" id="MobiDB-lite"/>
    </source>
</evidence>
<feature type="domain" description="PHD-type" evidence="7">
    <location>
        <begin position="86"/>
        <end position="147"/>
    </location>
</feature>
<evidence type="ECO:0000256" key="3">
    <source>
        <dbReference type="ARBA" id="ARBA00022833"/>
    </source>
</evidence>
<dbReference type="InterPro" id="IPR019787">
    <property type="entry name" value="Znf_PHD-finger"/>
</dbReference>
<dbReference type="PANTHER" id="PTHR13793">
    <property type="entry name" value="PHD FINGER PROTEINS"/>
    <property type="match status" value="1"/>
</dbReference>
<keyword evidence="2 4" id="KW-0863">Zinc-finger</keyword>
<dbReference type="EMBL" id="CAJFCV020000005">
    <property type="protein sequence ID" value="CAG9123948.1"/>
    <property type="molecule type" value="Genomic_DNA"/>
</dbReference>
<sequence>MDQERASYIRGAIQRGPGKRQIKPTAAALADIHVEDESDEDFNPEESGSEQESDEGDGEDDDAEDMDEEDDEEDEEEEEESEKESEFICTICLNLRKSEGDKVIQCDKCGVAVHESCYAVDDYIDDDVSIVSNFSTEPWFCEPCLYGYTEPPHCELCPRRFGAFKRADVGGKFVHLVCALYTAGVSFGDVDNLTAVSWQEIDYRRFGRKSCNACTSMLEARTGIVTCCEAGLCKQHYHITCAQKMGFLMDADFEHSHQPSSSSESHMEPHPHFILCKTHNASEVVQKKRFQYLKMIKQEEKRMARLKFKKLNNREENKLRSQRKHYETRMENFRNVTVHMPSIENKRQRLMHTNAGILEGFAEKAELLGLSKKDFEESFTRLDPSEITQMAPAFSHDFIRYYNNREVNVFNEELERLEDNKREFVMLEREEKDLQKILEDAKERKRSGKEKQHEEEVNSLFKRYLAFFKKMPIRFDRSTEPGKKEKSEREAAKNPPRKKPKMAASDPYKADSRPQSSSANSLTPSDLSTPPPLTSVSDSRSASEGMGDHYLDERPVLIPMIAQNGEMPKKSRSQRSKRVLKMSQREVAKFPLILYKRILRLHYGLPKELRIMGDSYVKDEFRRHKAASPEQSLLFLKEWTLYCTALSKQLTQKGIARGKLGDDLDPRLLDKFSDEQIQQLYELKLESEEWKKAKSR</sequence>
<accession>A0A7I8XFZ5</accession>
<dbReference type="CDD" id="cd20270">
    <property type="entry name" value="Complex1_LYR_SDHAF3_LYRM10"/>
    <property type="match status" value="1"/>
</dbReference>
<dbReference type="PANTHER" id="PTHR13793:SF158">
    <property type="entry name" value="PHD-TYPE DOMAIN-CONTAINING PROTEIN"/>
    <property type="match status" value="1"/>
</dbReference>
<dbReference type="PROSITE" id="PS50016">
    <property type="entry name" value="ZF_PHD_2"/>
    <property type="match status" value="1"/>
</dbReference>
<feature type="compositionally biased region" description="Basic and acidic residues" evidence="6">
    <location>
        <begin position="476"/>
        <end position="492"/>
    </location>
</feature>
<comment type="caution">
    <text evidence="9">The sequence shown here is derived from an EMBL/GenBank/DDBJ whole genome shotgun (WGS) entry which is preliminary data.</text>
</comment>
<dbReference type="InterPro" id="IPR013083">
    <property type="entry name" value="Znf_RING/FYVE/PHD"/>
</dbReference>
<dbReference type="SUPFAM" id="SSF57903">
    <property type="entry name" value="FYVE/PHD zinc finger"/>
    <property type="match status" value="1"/>
</dbReference>
<dbReference type="Pfam" id="PF00628">
    <property type="entry name" value="PHD"/>
    <property type="match status" value="1"/>
</dbReference>